<evidence type="ECO:0000256" key="1">
    <source>
        <dbReference type="SAM" id="MobiDB-lite"/>
    </source>
</evidence>
<evidence type="ECO:0000313" key="3">
    <source>
        <dbReference type="EMBL" id="KZF26177.1"/>
    </source>
</evidence>
<sequence length="226" mass="24762">MADSSSLSAVRPSFQPGSVPNESPATQRIVDALKLQQHIEGGYFLETDRDSFRIPNPFLNQPRAAGAVTAAPAGEDSTRAASTTIFYYLTPRTSLGAFHRNRGRTIHTLHRGRGRYLLIHADEVAGQPGKKARVETFVVGHDVATGEKLQWIVEGGKFKASFLLPDHEGGSDSEGLLISETVIPGFEYSDHDFMVPEQLSELVTPEEAEQLSWLLRKGPPPKAEEL</sequence>
<gene>
    <name evidence="3" type="ORF">L228DRAFT_225911</name>
</gene>
<dbReference type="GeneID" id="28895536"/>
<feature type="region of interest" description="Disordered" evidence="1">
    <location>
        <begin position="1"/>
        <end position="24"/>
    </location>
</feature>
<dbReference type="InterPro" id="IPR009327">
    <property type="entry name" value="Cupin_DUF985"/>
</dbReference>
<accession>A0A165JFR1</accession>
<dbReference type="FunCoup" id="A0A165JFR1">
    <property type="interactions" value="93"/>
</dbReference>
<organism evidence="3 4">
    <name type="scientific">Xylona heveae (strain CBS 132557 / TC161)</name>
    <dbReference type="NCBI Taxonomy" id="1328760"/>
    <lineage>
        <taxon>Eukaryota</taxon>
        <taxon>Fungi</taxon>
        <taxon>Dikarya</taxon>
        <taxon>Ascomycota</taxon>
        <taxon>Pezizomycotina</taxon>
        <taxon>Xylonomycetes</taxon>
        <taxon>Xylonales</taxon>
        <taxon>Xylonaceae</taxon>
        <taxon>Xylona</taxon>
    </lineage>
</organism>
<dbReference type="InterPro" id="IPR011051">
    <property type="entry name" value="RmlC_Cupin_sf"/>
</dbReference>
<dbReference type="InterPro" id="IPR014710">
    <property type="entry name" value="RmlC-like_jellyroll"/>
</dbReference>
<dbReference type="OrthoDB" id="6614653at2759"/>
<dbReference type="AlphaFoldDB" id="A0A165JFR1"/>
<reference evidence="3 4" key="1">
    <citation type="journal article" date="2016" name="Fungal Biol.">
        <title>The genome of Xylona heveae provides a window into fungal endophytism.</title>
        <authorList>
            <person name="Gazis R."/>
            <person name="Kuo A."/>
            <person name="Riley R."/>
            <person name="LaButti K."/>
            <person name="Lipzen A."/>
            <person name="Lin J."/>
            <person name="Amirebrahimi M."/>
            <person name="Hesse C.N."/>
            <person name="Spatafora J.W."/>
            <person name="Henrissat B."/>
            <person name="Hainaut M."/>
            <person name="Grigoriev I.V."/>
            <person name="Hibbett D.S."/>
        </authorList>
    </citation>
    <scope>NUCLEOTIDE SEQUENCE [LARGE SCALE GENOMIC DNA]</scope>
    <source>
        <strain evidence="3 4">TC161</strain>
    </source>
</reference>
<feature type="compositionally biased region" description="Polar residues" evidence="1">
    <location>
        <begin position="15"/>
        <end position="24"/>
    </location>
</feature>
<dbReference type="Pfam" id="PF06172">
    <property type="entry name" value="Cupin_5"/>
    <property type="match status" value="1"/>
</dbReference>
<dbReference type="PANTHER" id="PTHR33387">
    <property type="entry name" value="RMLC-LIKE JELLY ROLL FOLD PROTEIN"/>
    <property type="match status" value="1"/>
</dbReference>
<protein>
    <submittedName>
        <fullName evidence="3">DUF985 domain-containing protein</fullName>
    </submittedName>
</protein>
<dbReference type="InParanoid" id="A0A165JFR1"/>
<dbReference type="OMA" id="GFEFADH"/>
<dbReference type="InterPro" id="IPR039935">
    <property type="entry name" value="YML079W-like"/>
</dbReference>
<name>A0A165JFR1_XYLHT</name>
<evidence type="ECO:0000259" key="2">
    <source>
        <dbReference type="Pfam" id="PF06172"/>
    </source>
</evidence>
<feature type="domain" description="DUF985" evidence="2">
    <location>
        <begin position="27"/>
        <end position="194"/>
    </location>
</feature>
<dbReference type="Proteomes" id="UP000076632">
    <property type="component" value="Unassembled WGS sequence"/>
</dbReference>
<proteinExistence type="predicted"/>
<evidence type="ECO:0000313" key="4">
    <source>
        <dbReference type="Proteomes" id="UP000076632"/>
    </source>
</evidence>
<dbReference type="CDD" id="cd06121">
    <property type="entry name" value="cupin_YML079wp"/>
    <property type="match status" value="1"/>
</dbReference>
<dbReference type="Gene3D" id="2.60.120.10">
    <property type="entry name" value="Jelly Rolls"/>
    <property type="match status" value="1"/>
</dbReference>
<keyword evidence="4" id="KW-1185">Reference proteome</keyword>
<dbReference type="SUPFAM" id="SSF51182">
    <property type="entry name" value="RmlC-like cupins"/>
    <property type="match status" value="1"/>
</dbReference>
<dbReference type="EMBL" id="KV407454">
    <property type="protein sequence ID" value="KZF26177.1"/>
    <property type="molecule type" value="Genomic_DNA"/>
</dbReference>
<dbReference type="PANTHER" id="PTHR33387:SF3">
    <property type="entry name" value="DUF985 DOMAIN-CONTAINING PROTEIN"/>
    <property type="match status" value="1"/>
</dbReference>
<dbReference type="RefSeq" id="XP_018191732.1">
    <property type="nucleotide sequence ID" value="XM_018330399.1"/>
</dbReference>